<dbReference type="AlphaFoldDB" id="A0A9X3S1Y1"/>
<comment type="caution">
    <text evidence="10">The sequence shown here is derived from an EMBL/GenBank/DDBJ whole genome shotgun (WGS) entry which is preliminary data.</text>
</comment>
<evidence type="ECO:0000256" key="7">
    <source>
        <dbReference type="SAM" id="MobiDB-lite"/>
    </source>
</evidence>
<evidence type="ECO:0000256" key="2">
    <source>
        <dbReference type="ARBA" id="ARBA00022448"/>
    </source>
</evidence>
<dbReference type="GO" id="GO:0022857">
    <property type="term" value="F:transmembrane transporter activity"/>
    <property type="evidence" value="ECO:0007669"/>
    <property type="project" value="InterPro"/>
</dbReference>
<reference evidence="10" key="1">
    <citation type="submission" date="2022-10" db="EMBL/GenBank/DDBJ databases">
        <title>The WGS of Solirubrobacter ginsenosidimutans DSM 21036.</title>
        <authorList>
            <person name="Jiang Z."/>
        </authorList>
    </citation>
    <scope>NUCLEOTIDE SEQUENCE</scope>
    <source>
        <strain evidence="10">DSM 21036</strain>
    </source>
</reference>
<dbReference type="PROSITE" id="PS50850">
    <property type="entry name" value="MFS"/>
    <property type="match status" value="1"/>
</dbReference>
<comment type="subcellular location">
    <subcellularLocation>
        <location evidence="1">Cell membrane</location>
        <topology evidence="1">Multi-pass membrane protein</topology>
    </subcellularLocation>
</comment>
<keyword evidence="5 8" id="KW-1133">Transmembrane helix</keyword>
<feature type="transmembrane region" description="Helical" evidence="8">
    <location>
        <begin position="302"/>
        <end position="324"/>
    </location>
</feature>
<keyword evidence="4 8" id="KW-0812">Transmembrane</keyword>
<feature type="domain" description="Major facilitator superfamily (MFS) profile" evidence="9">
    <location>
        <begin position="11"/>
        <end position="459"/>
    </location>
</feature>
<evidence type="ECO:0000256" key="5">
    <source>
        <dbReference type="ARBA" id="ARBA00022989"/>
    </source>
</evidence>
<feature type="region of interest" description="Disordered" evidence="7">
    <location>
        <begin position="461"/>
        <end position="488"/>
    </location>
</feature>
<dbReference type="Proteomes" id="UP001149140">
    <property type="component" value="Unassembled WGS sequence"/>
</dbReference>
<feature type="compositionally biased region" description="Acidic residues" evidence="7">
    <location>
        <begin position="465"/>
        <end position="477"/>
    </location>
</feature>
<feature type="transmembrane region" description="Helical" evidence="8">
    <location>
        <begin position="336"/>
        <end position="353"/>
    </location>
</feature>
<accession>A0A9X3S1Y1</accession>
<dbReference type="InterPro" id="IPR020846">
    <property type="entry name" value="MFS_dom"/>
</dbReference>
<evidence type="ECO:0000256" key="3">
    <source>
        <dbReference type="ARBA" id="ARBA00022475"/>
    </source>
</evidence>
<organism evidence="10 11">
    <name type="scientific">Solirubrobacter ginsenosidimutans</name>
    <dbReference type="NCBI Taxonomy" id="490573"/>
    <lineage>
        <taxon>Bacteria</taxon>
        <taxon>Bacillati</taxon>
        <taxon>Actinomycetota</taxon>
        <taxon>Thermoleophilia</taxon>
        <taxon>Solirubrobacterales</taxon>
        <taxon>Solirubrobacteraceae</taxon>
        <taxon>Solirubrobacter</taxon>
    </lineage>
</organism>
<dbReference type="PANTHER" id="PTHR42718:SF46">
    <property type="entry name" value="BLR6921 PROTEIN"/>
    <property type="match status" value="1"/>
</dbReference>
<dbReference type="Pfam" id="PF07690">
    <property type="entry name" value="MFS_1"/>
    <property type="match status" value="1"/>
</dbReference>
<feature type="transmembrane region" description="Helical" evidence="8">
    <location>
        <begin position="404"/>
        <end position="421"/>
    </location>
</feature>
<evidence type="ECO:0000256" key="6">
    <source>
        <dbReference type="ARBA" id="ARBA00023136"/>
    </source>
</evidence>
<feature type="transmembrane region" description="Helical" evidence="8">
    <location>
        <begin position="12"/>
        <end position="38"/>
    </location>
</feature>
<protein>
    <submittedName>
        <fullName evidence="10">MFS transporter</fullName>
    </submittedName>
</protein>
<feature type="transmembrane region" description="Helical" evidence="8">
    <location>
        <begin position="138"/>
        <end position="156"/>
    </location>
</feature>
<dbReference type="EMBL" id="JAPDOD010000021">
    <property type="protein sequence ID" value="MDA0162914.1"/>
    <property type="molecule type" value="Genomic_DNA"/>
</dbReference>
<feature type="transmembrane region" description="Helical" evidence="8">
    <location>
        <begin position="433"/>
        <end position="454"/>
    </location>
</feature>
<name>A0A9X3S1Y1_9ACTN</name>
<evidence type="ECO:0000313" key="10">
    <source>
        <dbReference type="EMBL" id="MDA0162914.1"/>
    </source>
</evidence>
<dbReference type="InterPro" id="IPR036259">
    <property type="entry name" value="MFS_trans_sf"/>
</dbReference>
<evidence type="ECO:0000256" key="4">
    <source>
        <dbReference type="ARBA" id="ARBA00022692"/>
    </source>
</evidence>
<sequence>MTSTVEATPKAARAYVPALIGIGLVVSVISSLGAPLIPTIARNLHASLSATQWSLTATLLVGAVASPLLGRLGDGPHRRTVLVSALAVVTAGGALAALAHSLGMLVAGRAMQGLGLALMPLTMASARDHLPREKATQTIAILSVVGAAGVGLGYPITGFIAEYLDASAAFWFGTLASATALVLAVLFVPAPAARGEHSSLDLLGAALIGGGILSLLLALEKAPDWGWAAGKTIALLALAVVLLALWTRNELRVDAPLVELRLLKQRAVLTANVTGLVLGIAMYLGISLVTQVVQLPAGMGETVFVAGLTLLPLSIVSTFASRLVPRARQRMGPRGVIPAGSAAIALAMLFFALTGTALWQAFVTMGIVGLGLGLTFAAMPGLIVASVPKDETSSAMSFYQVTRYVGFSIGSGLAVTLLRAFDGGAAVPTADAYSKTFAVGAGLCLVAGAVAYIVPGRTLSAPPETPEEHELEVEEGELASAGLQRLEQ</sequence>
<dbReference type="GO" id="GO:0005886">
    <property type="term" value="C:plasma membrane"/>
    <property type="evidence" value="ECO:0007669"/>
    <property type="project" value="UniProtKB-SubCell"/>
</dbReference>
<feature type="transmembrane region" description="Helical" evidence="8">
    <location>
        <begin position="200"/>
        <end position="219"/>
    </location>
</feature>
<feature type="transmembrane region" description="Helical" evidence="8">
    <location>
        <begin position="168"/>
        <end position="188"/>
    </location>
</feature>
<evidence type="ECO:0000256" key="8">
    <source>
        <dbReference type="SAM" id="Phobius"/>
    </source>
</evidence>
<keyword evidence="11" id="KW-1185">Reference proteome</keyword>
<keyword evidence="6 8" id="KW-0472">Membrane</keyword>
<keyword evidence="2" id="KW-0813">Transport</keyword>
<feature type="transmembrane region" description="Helical" evidence="8">
    <location>
        <begin position="225"/>
        <end position="246"/>
    </location>
</feature>
<dbReference type="PANTHER" id="PTHR42718">
    <property type="entry name" value="MAJOR FACILITATOR SUPERFAMILY MULTIDRUG TRANSPORTER MFSC"/>
    <property type="match status" value="1"/>
</dbReference>
<proteinExistence type="predicted"/>
<gene>
    <name evidence="10" type="ORF">OM076_21760</name>
</gene>
<dbReference type="InterPro" id="IPR011701">
    <property type="entry name" value="MFS"/>
</dbReference>
<evidence type="ECO:0000256" key="1">
    <source>
        <dbReference type="ARBA" id="ARBA00004651"/>
    </source>
</evidence>
<dbReference type="Gene3D" id="1.20.1250.20">
    <property type="entry name" value="MFS general substrate transporter like domains"/>
    <property type="match status" value="2"/>
</dbReference>
<evidence type="ECO:0000259" key="9">
    <source>
        <dbReference type="PROSITE" id="PS50850"/>
    </source>
</evidence>
<keyword evidence="3" id="KW-1003">Cell membrane</keyword>
<dbReference type="SUPFAM" id="SSF103473">
    <property type="entry name" value="MFS general substrate transporter"/>
    <property type="match status" value="2"/>
</dbReference>
<dbReference type="RefSeq" id="WP_270042154.1">
    <property type="nucleotide sequence ID" value="NZ_JAPDOD010000021.1"/>
</dbReference>
<evidence type="ECO:0000313" key="11">
    <source>
        <dbReference type="Proteomes" id="UP001149140"/>
    </source>
</evidence>
<feature type="transmembrane region" description="Helical" evidence="8">
    <location>
        <begin position="359"/>
        <end position="383"/>
    </location>
</feature>
<feature type="transmembrane region" description="Helical" evidence="8">
    <location>
        <begin position="50"/>
        <end position="69"/>
    </location>
</feature>
<feature type="transmembrane region" description="Helical" evidence="8">
    <location>
        <begin position="267"/>
        <end position="290"/>
    </location>
</feature>
<feature type="transmembrane region" description="Helical" evidence="8">
    <location>
        <begin position="81"/>
        <end position="100"/>
    </location>
</feature>